<accession>A0A835HFL1</accession>
<reference evidence="1 2" key="1">
    <citation type="submission" date="2020-10" db="EMBL/GenBank/DDBJ databases">
        <title>The Coptis chinensis genome and diversification of protoberbering-type alkaloids.</title>
        <authorList>
            <person name="Wang B."/>
            <person name="Shu S."/>
            <person name="Song C."/>
            <person name="Liu Y."/>
        </authorList>
    </citation>
    <scope>NUCLEOTIDE SEQUENCE [LARGE SCALE GENOMIC DNA]</scope>
    <source>
        <strain evidence="1">HL-2020</strain>
        <tissue evidence="1">Leaf</tissue>
    </source>
</reference>
<sequence length="81" mass="9599">MMRLRNPRDLWINMRLSSCVRLSNQFSYVRLGGCRFKKEELGSSVEHDDRSVKWLRARQKKNGEFVNDATMEIAEKNCQFS</sequence>
<organism evidence="1 2">
    <name type="scientific">Coptis chinensis</name>
    <dbReference type="NCBI Taxonomy" id="261450"/>
    <lineage>
        <taxon>Eukaryota</taxon>
        <taxon>Viridiplantae</taxon>
        <taxon>Streptophyta</taxon>
        <taxon>Embryophyta</taxon>
        <taxon>Tracheophyta</taxon>
        <taxon>Spermatophyta</taxon>
        <taxon>Magnoliopsida</taxon>
        <taxon>Ranunculales</taxon>
        <taxon>Ranunculaceae</taxon>
        <taxon>Coptidoideae</taxon>
        <taxon>Coptis</taxon>
    </lineage>
</organism>
<protein>
    <submittedName>
        <fullName evidence="1">Uncharacterized protein</fullName>
    </submittedName>
</protein>
<dbReference type="EMBL" id="JADFTS010000007">
    <property type="protein sequence ID" value="KAF9595948.1"/>
    <property type="molecule type" value="Genomic_DNA"/>
</dbReference>
<keyword evidence="2" id="KW-1185">Reference proteome</keyword>
<dbReference type="Proteomes" id="UP000631114">
    <property type="component" value="Unassembled WGS sequence"/>
</dbReference>
<proteinExistence type="predicted"/>
<evidence type="ECO:0000313" key="2">
    <source>
        <dbReference type="Proteomes" id="UP000631114"/>
    </source>
</evidence>
<gene>
    <name evidence="1" type="ORF">IFM89_006229</name>
</gene>
<comment type="caution">
    <text evidence="1">The sequence shown here is derived from an EMBL/GenBank/DDBJ whole genome shotgun (WGS) entry which is preliminary data.</text>
</comment>
<dbReference type="AlphaFoldDB" id="A0A835HFL1"/>
<evidence type="ECO:0000313" key="1">
    <source>
        <dbReference type="EMBL" id="KAF9595948.1"/>
    </source>
</evidence>
<name>A0A835HFL1_9MAGN</name>